<keyword evidence="2" id="KW-1185">Reference proteome</keyword>
<organism evidence="1 2">
    <name type="scientific">Dickeya lacustris</name>
    <dbReference type="NCBI Taxonomy" id="2259638"/>
    <lineage>
        <taxon>Bacteria</taxon>
        <taxon>Pseudomonadati</taxon>
        <taxon>Pseudomonadota</taxon>
        <taxon>Gammaproteobacteria</taxon>
        <taxon>Enterobacterales</taxon>
        <taxon>Pectobacteriaceae</taxon>
        <taxon>Dickeya</taxon>
    </lineage>
</organism>
<dbReference type="Proteomes" id="UP001219630">
    <property type="component" value="Chromosome"/>
</dbReference>
<protein>
    <submittedName>
        <fullName evidence="1">Glycosyltransferase</fullName>
        <ecNumber evidence="1">2.4.-.-</ecNumber>
    </submittedName>
</protein>
<dbReference type="PANTHER" id="PTHR43179:SF7">
    <property type="entry name" value="RHAMNOSYLTRANSFERASE WBBL"/>
    <property type="match status" value="1"/>
</dbReference>
<dbReference type="GO" id="GO:0016757">
    <property type="term" value="F:glycosyltransferase activity"/>
    <property type="evidence" value="ECO:0007669"/>
    <property type="project" value="UniProtKB-KW"/>
</dbReference>
<name>A0ABY8GBB9_9GAMM</name>
<dbReference type="Pfam" id="PF13641">
    <property type="entry name" value="Glyco_tranf_2_3"/>
    <property type="match status" value="1"/>
</dbReference>
<dbReference type="RefSeq" id="WP_125258322.1">
    <property type="nucleotide sequence ID" value="NZ_CP114280.1"/>
</dbReference>
<dbReference type="EC" id="2.4.-.-" evidence="1"/>
<evidence type="ECO:0000313" key="1">
    <source>
        <dbReference type="EMBL" id="WFN57164.1"/>
    </source>
</evidence>
<keyword evidence="1" id="KW-0328">Glycosyltransferase</keyword>
<proteinExistence type="predicted"/>
<accession>A0ABY8GBB9</accession>
<dbReference type="EMBL" id="CP114280">
    <property type="protein sequence ID" value="WFN57164.1"/>
    <property type="molecule type" value="Genomic_DNA"/>
</dbReference>
<evidence type="ECO:0000313" key="2">
    <source>
        <dbReference type="Proteomes" id="UP001219630"/>
    </source>
</evidence>
<dbReference type="InterPro" id="IPR029044">
    <property type="entry name" value="Nucleotide-diphossugar_trans"/>
</dbReference>
<dbReference type="PANTHER" id="PTHR43179">
    <property type="entry name" value="RHAMNOSYLTRANSFERASE WBBL"/>
    <property type="match status" value="1"/>
</dbReference>
<sequence length="249" mass="29177">MTNIFISVVSHNSDALIIESNVLSVLAKNFTVVIKCNTKPSTQLLEYAEKSGITLLNEKYGLGFSQNNNYVYDYCRHNLCMSSADFFLVLNPDVIIDVAELVKLHDIVERERAEICTINLFKDKEKKHPENSIKKFPSLLAPWSAFFNRARLDVYDKSEIKKPIPIDWAAGSFLLFRVDVYQSLHGFNEGFFMYFEDVDICRRARRKNIEIIYYPNIEAVHIGAYKNRNILSRHFLWYVRSYLRYHFSF</sequence>
<reference evidence="1 2" key="1">
    <citation type="submission" date="2022-12" db="EMBL/GenBank/DDBJ databases">
        <title>Complete genome sequencing of Dickeya lacustris type strain LMG30899.</title>
        <authorList>
            <person name="Dobhal S."/>
            <person name="Arizala D."/>
            <person name="Arif M."/>
        </authorList>
    </citation>
    <scope>NUCLEOTIDE SEQUENCE [LARGE SCALE GENOMIC DNA]</scope>
    <source>
        <strain evidence="1 2">LMG30899</strain>
    </source>
</reference>
<gene>
    <name evidence="1" type="ORF">O1Q98_08105</name>
</gene>
<keyword evidence="1" id="KW-0808">Transferase</keyword>
<dbReference type="Gene3D" id="3.90.550.10">
    <property type="entry name" value="Spore Coat Polysaccharide Biosynthesis Protein SpsA, Chain A"/>
    <property type="match status" value="1"/>
</dbReference>
<dbReference type="SUPFAM" id="SSF53448">
    <property type="entry name" value="Nucleotide-diphospho-sugar transferases"/>
    <property type="match status" value="1"/>
</dbReference>